<evidence type="ECO:0000256" key="2">
    <source>
        <dbReference type="ARBA" id="ARBA00023125"/>
    </source>
</evidence>
<evidence type="ECO:0000313" key="5">
    <source>
        <dbReference type="EMBL" id="OLP58734.1"/>
    </source>
</evidence>
<dbReference type="Pfam" id="PF00196">
    <property type="entry name" value="GerE"/>
    <property type="match status" value="1"/>
</dbReference>
<evidence type="ECO:0000256" key="1">
    <source>
        <dbReference type="ARBA" id="ARBA00023015"/>
    </source>
</evidence>
<sequence length="240" mass="27042">MDVTRQDRGALLAAERHTSPMSEADIGAAFQHLVTKHRFRHYMVMSLPDPTVRQLSEVVMLTDWPSNMMRRYDAASLLSGSPIVQRLRRSTVPFLFDIGTGLRQDSKAETSMELFTQARIRRGIYIPVHDARGQCGAVSFGGDREPVDHEEIKVLTLASAGLFAQLSDLRRGQMAAERLSRREIECLHWAAAGKTTLEMARILNLSEYTINHYLNRASRKLNTVNRVQTVAKAMRAGLIH</sequence>
<dbReference type="InterPro" id="IPR016032">
    <property type="entry name" value="Sig_transdc_resp-reg_C-effctor"/>
</dbReference>
<comment type="caution">
    <text evidence="5">The sequence shown here is derived from an EMBL/GenBank/DDBJ whole genome shotgun (WGS) entry which is preliminary data.</text>
</comment>
<dbReference type="PANTHER" id="PTHR44688:SF25">
    <property type="entry name" value="HTH LUXR-TYPE DOMAIN-CONTAINING PROTEIN"/>
    <property type="match status" value="1"/>
</dbReference>
<keyword evidence="6" id="KW-1185">Reference proteome</keyword>
<dbReference type="InterPro" id="IPR000792">
    <property type="entry name" value="Tscrpt_reg_LuxR_C"/>
</dbReference>
<dbReference type="GO" id="GO:0003677">
    <property type="term" value="F:DNA binding"/>
    <property type="evidence" value="ECO:0007669"/>
    <property type="project" value="UniProtKB-KW"/>
</dbReference>
<dbReference type="Pfam" id="PF03472">
    <property type="entry name" value="Autoind_bind"/>
    <property type="match status" value="1"/>
</dbReference>
<accession>A0A1Q9ATH4</accession>
<keyword evidence="2" id="KW-0238">DNA-binding</keyword>
<dbReference type="PANTHER" id="PTHR44688">
    <property type="entry name" value="DNA-BINDING TRANSCRIPTIONAL ACTIVATOR DEVR_DOSR"/>
    <property type="match status" value="1"/>
</dbReference>
<dbReference type="SUPFAM" id="SSF75516">
    <property type="entry name" value="Pheromone-binding domain of LuxR-like quorum-sensing transcription factors"/>
    <property type="match status" value="1"/>
</dbReference>
<feature type="domain" description="HTH luxR-type" evidence="4">
    <location>
        <begin position="172"/>
        <end position="237"/>
    </location>
</feature>
<organism evidence="5 6">
    <name type="scientific">Xaviernesmea oryzae</name>
    <dbReference type="NCBI Taxonomy" id="464029"/>
    <lineage>
        <taxon>Bacteria</taxon>
        <taxon>Pseudomonadati</taxon>
        <taxon>Pseudomonadota</taxon>
        <taxon>Alphaproteobacteria</taxon>
        <taxon>Hyphomicrobiales</taxon>
        <taxon>Rhizobiaceae</taxon>
        <taxon>Rhizobium/Agrobacterium group</taxon>
        <taxon>Xaviernesmea</taxon>
    </lineage>
</organism>
<dbReference type="Gene3D" id="3.30.450.80">
    <property type="entry name" value="Transcription factor LuxR-like, autoinducer-binding domain"/>
    <property type="match status" value="1"/>
</dbReference>
<evidence type="ECO:0000313" key="6">
    <source>
        <dbReference type="Proteomes" id="UP000186364"/>
    </source>
</evidence>
<dbReference type="Proteomes" id="UP000186364">
    <property type="component" value="Unassembled WGS sequence"/>
</dbReference>
<name>A0A1Q9ATH4_9HYPH</name>
<proteinExistence type="predicted"/>
<dbReference type="OrthoDB" id="8113315at2"/>
<dbReference type="GO" id="GO:0006355">
    <property type="term" value="P:regulation of DNA-templated transcription"/>
    <property type="evidence" value="ECO:0007669"/>
    <property type="project" value="InterPro"/>
</dbReference>
<protein>
    <recommendedName>
        <fullName evidence="4">HTH luxR-type domain-containing protein</fullName>
    </recommendedName>
</protein>
<dbReference type="RefSeq" id="WP_075629157.1">
    <property type="nucleotide sequence ID" value="NZ_FOAM01000003.1"/>
</dbReference>
<dbReference type="InterPro" id="IPR036693">
    <property type="entry name" value="TF_LuxR_autoind-bd_dom_sf"/>
</dbReference>
<dbReference type="EMBL" id="MKIP01000057">
    <property type="protein sequence ID" value="OLP58734.1"/>
    <property type="molecule type" value="Genomic_DNA"/>
</dbReference>
<reference evidence="5 6" key="1">
    <citation type="submission" date="2016-09" db="EMBL/GenBank/DDBJ databases">
        <title>Rhizobium sp. nov., a novel species isolated from the rice rhizosphere.</title>
        <authorList>
            <person name="Zhao J."/>
            <person name="Zhang X."/>
        </authorList>
    </citation>
    <scope>NUCLEOTIDE SEQUENCE [LARGE SCALE GENOMIC DNA]</scope>
    <source>
        <strain evidence="5 6">1.7048</strain>
    </source>
</reference>
<dbReference type="SUPFAM" id="SSF46894">
    <property type="entry name" value="C-terminal effector domain of the bipartite response regulators"/>
    <property type="match status" value="1"/>
</dbReference>
<keyword evidence="1" id="KW-0805">Transcription regulation</keyword>
<dbReference type="InterPro" id="IPR005143">
    <property type="entry name" value="TF_LuxR_autoind-bd_dom"/>
</dbReference>
<dbReference type="SMART" id="SM00421">
    <property type="entry name" value="HTH_LUXR"/>
    <property type="match status" value="1"/>
</dbReference>
<evidence type="ECO:0000259" key="4">
    <source>
        <dbReference type="PROSITE" id="PS50043"/>
    </source>
</evidence>
<dbReference type="CDD" id="cd06170">
    <property type="entry name" value="LuxR_C_like"/>
    <property type="match status" value="1"/>
</dbReference>
<dbReference type="AlphaFoldDB" id="A0A1Q9ATH4"/>
<gene>
    <name evidence="5" type="ORF">BJF93_18120</name>
</gene>
<dbReference type="InterPro" id="IPR036388">
    <property type="entry name" value="WH-like_DNA-bd_sf"/>
</dbReference>
<dbReference type="PRINTS" id="PR00038">
    <property type="entry name" value="HTHLUXR"/>
</dbReference>
<dbReference type="Gene3D" id="1.10.10.10">
    <property type="entry name" value="Winged helix-like DNA-binding domain superfamily/Winged helix DNA-binding domain"/>
    <property type="match status" value="1"/>
</dbReference>
<keyword evidence="3" id="KW-0804">Transcription</keyword>
<dbReference type="PROSITE" id="PS50043">
    <property type="entry name" value="HTH_LUXR_2"/>
    <property type="match status" value="1"/>
</dbReference>
<evidence type="ECO:0000256" key="3">
    <source>
        <dbReference type="ARBA" id="ARBA00023163"/>
    </source>
</evidence>